<dbReference type="PANTHER" id="PTHR33048:SF47">
    <property type="entry name" value="INTEGRAL MEMBRANE PROTEIN-RELATED"/>
    <property type="match status" value="1"/>
</dbReference>
<dbReference type="InterPro" id="IPR052337">
    <property type="entry name" value="SAT4-like"/>
</dbReference>
<keyword evidence="3 8" id="KW-1133">Transmembrane helix</keyword>
<feature type="transmembrane region" description="Helical" evidence="8">
    <location>
        <begin position="20"/>
        <end position="38"/>
    </location>
</feature>
<evidence type="ECO:0000313" key="10">
    <source>
        <dbReference type="EMBL" id="EGU71881.1"/>
    </source>
</evidence>
<dbReference type="Pfam" id="PF03184">
    <property type="entry name" value="DDE_1"/>
    <property type="match status" value="1"/>
</dbReference>
<feature type="transmembrane region" description="Helical" evidence="8">
    <location>
        <begin position="221"/>
        <end position="243"/>
    </location>
</feature>
<feature type="transmembrane region" description="Helical" evidence="8">
    <location>
        <begin position="186"/>
        <end position="209"/>
    </location>
</feature>
<dbReference type="Pfam" id="PF20684">
    <property type="entry name" value="Fung_rhodopsin"/>
    <property type="match status" value="1"/>
</dbReference>
<dbReference type="Pfam" id="PF03221">
    <property type="entry name" value="HTH_Tnp_Tc5"/>
    <property type="match status" value="1"/>
</dbReference>
<evidence type="ECO:0000256" key="6">
    <source>
        <dbReference type="ARBA" id="ARBA00038359"/>
    </source>
</evidence>
<comment type="subcellular location">
    <subcellularLocation>
        <location evidence="1">Membrane</location>
        <topology evidence="1">Multi-pass membrane protein</topology>
    </subcellularLocation>
</comment>
<comment type="similarity">
    <text evidence="6">Belongs to the SAT4 family.</text>
</comment>
<dbReference type="OrthoDB" id="5417844at2759"/>
<comment type="caution">
    <text evidence="10">The sequence shown here is derived from an EMBL/GenBank/DDBJ whole genome shotgun (WGS) entry which is preliminary data.</text>
</comment>
<evidence type="ECO:0000256" key="2">
    <source>
        <dbReference type="ARBA" id="ARBA00022692"/>
    </source>
</evidence>
<protein>
    <recommendedName>
        <fullName evidence="9">HTH CENPB-type domain-containing protein</fullName>
    </recommendedName>
</protein>
<keyword evidence="2 8" id="KW-0812">Transmembrane</keyword>
<feature type="region of interest" description="Disordered" evidence="7">
    <location>
        <begin position="383"/>
        <end position="426"/>
    </location>
</feature>
<feature type="compositionally biased region" description="Polar residues" evidence="7">
    <location>
        <begin position="327"/>
        <end position="339"/>
    </location>
</feature>
<organism evidence="10">
    <name type="scientific">Fusarium oxysporum (strain Fo5176)</name>
    <name type="common">Fusarium vascular wilt</name>
    <dbReference type="NCBI Taxonomy" id="660025"/>
    <lineage>
        <taxon>Eukaryota</taxon>
        <taxon>Fungi</taxon>
        <taxon>Dikarya</taxon>
        <taxon>Ascomycota</taxon>
        <taxon>Pezizomycotina</taxon>
        <taxon>Sordariomycetes</taxon>
        <taxon>Hypocreomycetidae</taxon>
        <taxon>Hypocreales</taxon>
        <taxon>Nectriaceae</taxon>
        <taxon>Fusarium</taxon>
        <taxon>Fusarium oxysporum species complex</taxon>
    </lineage>
</organism>
<sequence length="1004" mass="112821">MGSLPEPPPGLDLDETKVPALVSGFVLTWVFGAVSICLRITSRRLVQNQLWWDDWLIVVSLLFSAGFMFDVTCYMTTRGGFGKHIWAAPLDGLEVYFHGLFIAEYLYTMSIVLVKWSILALYWRIFGSVHLTRLPICILFGIISAWGIAVILVSTFQCLPVSAFWLRFDPNGGSEMTYKCQVNVRMFFIANAIPNIITDILILLVPVPGIWSLQLRTAKKIAVLGIFALGLFVTAVSFVRLYYVVALDFSSIDVTWLFSEEMMWTGIEVNVGTVCACLPSLKPILYLAIYGRARHSTPRATGGSLSGIVTIGGSGDPRKHDRGVRLNTPNEGARSSTSIAHAPSNHQFHDGTHPFSALTDNESDSWQDLGIHDLEMDQIAKTGGGRRERIPTQSASCSVLPAQQEKSSGAFNHPSTGRDTAKPNQFRNKQSLPDLALFSQQPMMSSINTQARTPLTLRALQNDPKPSIRRTPKTYQIHEQRLRRRQNGIFSMRDTIPKSRRLSDLEEQIVVQFILDLDSRGFPPRLRFVEEIANRLLADHDASLVGKRWVHNFVKRQSELKTRFSRKYEYQRAKCEDPTVMRKWFALVPNPGNREWITVIQAINAEGRAIDPFFVVAGQYQLANWYRECDLPGDWVIATSPNGWTDNKFGLEWLKHFDRSTTKRSTGPYRLLILDGHESHHSADFEAYCKEKKIITLCMPPHSSHLLQYLHIECFGPLKKAYSRKIEHLIRCSITHILKTEFFPAFYAAFKATFTESNIRGGFRRAGPAPLDPETVISKLDVQLRTPTPPGEAGQPSTPWVSKTPKTAIEAQSQSEYLEKRIERHKSSYPESIIEALKSNTKAIKAVMHEVILLRSSSRIVEEWCSRKVGTTGQSALCLKVKKSATHAYQLRYSQSSQQQAVSLKDTTSLSRSRWMTLFGGRLVFSRLSRFALDVLAIPPMATDYERAFGLVKLTVTSQRHSLLGSSIESVQLLKNWIKGGCASQGGLCLSNKASQNLGQGLFS</sequence>
<reference evidence="10" key="1">
    <citation type="journal article" date="2012" name="Mol. Plant Microbe Interact.">
        <title>A highly conserved effector in Fusarium oxysporum is required for full virulence on Arabidopsis.</title>
        <authorList>
            <person name="Thatcher L.F."/>
            <person name="Gardiner D.M."/>
            <person name="Kazan K."/>
            <person name="Manners J."/>
        </authorList>
    </citation>
    <scope>NUCLEOTIDE SEQUENCE [LARGE SCALE GENOMIC DNA]</scope>
    <source>
        <strain evidence="10">Fo5176</strain>
    </source>
</reference>
<dbReference type="PANTHER" id="PTHR33048">
    <property type="entry name" value="PTH11-LIKE INTEGRAL MEMBRANE PROTEIN (AFU_ORTHOLOGUE AFUA_5G11245)"/>
    <property type="match status" value="1"/>
</dbReference>
<dbReference type="PROSITE" id="PS51253">
    <property type="entry name" value="HTH_CENPB"/>
    <property type="match status" value="1"/>
</dbReference>
<name>F9GG26_FUSOF</name>
<dbReference type="SMART" id="SM00674">
    <property type="entry name" value="CENPB"/>
    <property type="match status" value="1"/>
</dbReference>
<evidence type="ECO:0000256" key="1">
    <source>
        <dbReference type="ARBA" id="ARBA00004141"/>
    </source>
</evidence>
<dbReference type="InterPro" id="IPR012337">
    <property type="entry name" value="RNaseH-like_sf"/>
</dbReference>
<evidence type="ECO:0000256" key="7">
    <source>
        <dbReference type="SAM" id="MobiDB-lite"/>
    </source>
</evidence>
<evidence type="ECO:0000256" key="8">
    <source>
        <dbReference type="SAM" id="Phobius"/>
    </source>
</evidence>
<proteinExistence type="inferred from homology"/>
<keyword evidence="4" id="KW-0238">DNA-binding</keyword>
<evidence type="ECO:0000256" key="4">
    <source>
        <dbReference type="ARBA" id="ARBA00023125"/>
    </source>
</evidence>
<evidence type="ECO:0000256" key="3">
    <source>
        <dbReference type="ARBA" id="ARBA00022989"/>
    </source>
</evidence>
<feature type="transmembrane region" description="Helical" evidence="8">
    <location>
        <begin position="50"/>
        <end position="69"/>
    </location>
</feature>
<evidence type="ECO:0000259" key="9">
    <source>
        <dbReference type="PROSITE" id="PS51253"/>
    </source>
</evidence>
<evidence type="ECO:0000256" key="5">
    <source>
        <dbReference type="ARBA" id="ARBA00023136"/>
    </source>
</evidence>
<dbReference type="EMBL" id="AFQF01007483">
    <property type="protein sequence ID" value="EGU71881.1"/>
    <property type="molecule type" value="Genomic_DNA"/>
</dbReference>
<dbReference type="GO" id="GO:0016020">
    <property type="term" value="C:membrane"/>
    <property type="evidence" value="ECO:0007669"/>
    <property type="project" value="UniProtKB-SubCell"/>
</dbReference>
<dbReference type="SUPFAM" id="SSF53098">
    <property type="entry name" value="Ribonuclease H-like"/>
    <property type="match status" value="1"/>
</dbReference>
<accession>F9GG26</accession>
<dbReference type="InterPro" id="IPR004875">
    <property type="entry name" value="DDE_SF_endonuclease_dom"/>
</dbReference>
<feature type="transmembrane region" description="Helical" evidence="8">
    <location>
        <begin position="137"/>
        <end position="166"/>
    </location>
</feature>
<dbReference type="InterPro" id="IPR049326">
    <property type="entry name" value="Rhodopsin_dom_fungi"/>
</dbReference>
<feature type="transmembrane region" description="Helical" evidence="8">
    <location>
        <begin position="105"/>
        <end position="125"/>
    </location>
</feature>
<dbReference type="AlphaFoldDB" id="F9GG26"/>
<feature type="region of interest" description="Disordered" evidence="7">
    <location>
        <begin position="311"/>
        <end position="361"/>
    </location>
</feature>
<dbReference type="InterPro" id="IPR006600">
    <property type="entry name" value="HTH_CenpB_DNA-bd_dom"/>
</dbReference>
<feature type="compositionally biased region" description="Polar residues" evidence="7">
    <location>
        <begin position="404"/>
        <end position="426"/>
    </location>
</feature>
<feature type="domain" description="HTH CENPB-type" evidence="9">
    <location>
        <begin position="494"/>
        <end position="563"/>
    </location>
</feature>
<dbReference type="STRING" id="660025.F9GG26"/>
<dbReference type="GO" id="GO:0003677">
    <property type="term" value="F:DNA binding"/>
    <property type="evidence" value="ECO:0007669"/>
    <property type="project" value="UniProtKB-KW"/>
</dbReference>
<keyword evidence="5 8" id="KW-0472">Membrane</keyword>
<gene>
    <name evidence="10" type="ORF">FOXB_17611</name>
</gene>